<feature type="transmembrane region" description="Helical" evidence="9">
    <location>
        <begin position="416"/>
        <end position="438"/>
    </location>
</feature>
<dbReference type="UniPathway" id="UPA00378"/>
<feature type="transmembrane region" description="Helical" evidence="9">
    <location>
        <begin position="6"/>
        <end position="24"/>
    </location>
</feature>
<organism evidence="12 13">
    <name type="scientific">Trichomonas vaginalis (strain ATCC PRA-98 / G3)</name>
    <dbReference type="NCBI Taxonomy" id="412133"/>
    <lineage>
        <taxon>Eukaryota</taxon>
        <taxon>Metamonada</taxon>
        <taxon>Parabasalia</taxon>
        <taxon>Trichomonadida</taxon>
        <taxon>Trichomonadidae</taxon>
        <taxon>Trichomonas</taxon>
    </lineage>
</organism>
<keyword evidence="6 9" id="KW-0812">Transmembrane</keyword>
<dbReference type="OMA" id="HEWESKW"/>
<keyword evidence="7 9" id="KW-1133">Transmembrane helix</keyword>
<feature type="domain" description="ArnT-like N-terminal" evidence="10">
    <location>
        <begin position="14"/>
        <end position="210"/>
    </location>
</feature>
<dbReference type="SMR" id="A2E5A0"/>
<dbReference type="AlphaFoldDB" id="A2E5A0"/>
<reference evidence="12" key="1">
    <citation type="submission" date="2006-10" db="EMBL/GenBank/DDBJ databases">
        <authorList>
            <person name="Amadeo P."/>
            <person name="Zhao Q."/>
            <person name="Wortman J."/>
            <person name="Fraser-Liggett C."/>
            <person name="Carlton J."/>
        </authorList>
    </citation>
    <scope>NUCLEOTIDE SEQUENCE</scope>
    <source>
        <strain evidence="12">G3</strain>
    </source>
</reference>
<dbReference type="Pfam" id="PF16192">
    <property type="entry name" value="PMT_4TMC"/>
    <property type="match status" value="1"/>
</dbReference>
<keyword evidence="4 12" id="KW-0328">Glycosyltransferase</keyword>
<dbReference type="InParanoid" id="A2E5A0"/>
<keyword evidence="8 9" id="KW-0472">Membrane</keyword>
<feature type="transmembrane region" description="Helical" evidence="9">
    <location>
        <begin position="338"/>
        <end position="356"/>
    </location>
</feature>
<dbReference type="EMBL" id="DS113306">
    <property type="protein sequence ID" value="EAY12180.1"/>
    <property type="molecule type" value="Genomic_DNA"/>
</dbReference>
<dbReference type="VEuPathDB" id="TrichDB:TVAG_003860"/>
<dbReference type="OrthoDB" id="292747at2759"/>
<feature type="domain" description="Protein O-mannosyl-transferase C-terminal four TM" evidence="11">
    <location>
        <begin position="284"/>
        <end position="455"/>
    </location>
</feature>
<evidence type="ECO:0000313" key="13">
    <source>
        <dbReference type="Proteomes" id="UP000001542"/>
    </source>
</evidence>
<feature type="transmembrane region" description="Helical" evidence="9">
    <location>
        <begin position="221"/>
        <end position="242"/>
    </location>
</feature>
<comment type="subcellular location">
    <subcellularLocation>
        <location evidence="1">Endomembrane system</location>
        <topology evidence="1">Multi-pass membrane protein</topology>
    </subcellularLocation>
</comment>
<dbReference type="GO" id="GO:0004169">
    <property type="term" value="F:dolichyl-phosphate-mannose-protein mannosyltransferase activity"/>
    <property type="evidence" value="ECO:0000318"/>
    <property type="project" value="GO_Central"/>
</dbReference>
<reference evidence="12" key="2">
    <citation type="journal article" date="2007" name="Science">
        <title>Draft genome sequence of the sexually transmitted pathogen Trichomonas vaginalis.</title>
        <authorList>
            <person name="Carlton J.M."/>
            <person name="Hirt R.P."/>
            <person name="Silva J.C."/>
            <person name="Delcher A.L."/>
            <person name="Schatz M."/>
            <person name="Zhao Q."/>
            <person name="Wortman J.R."/>
            <person name="Bidwell S.L."/>
            <person name="Alsmark U.C.M."/>
            <person name="Besteiro S."/>
            <person name="Sicheritz-Ponten T."/>
            <person name="Noel C.J."/>
            <person name="Dacks J.B."/>
            <person name="Foster P.G."/>
            <person name="Simillion C."/>
            <person name="Van de Peer Y."/>
            <person name="Miranda-Saavedra D."/>
            <person name="Barton G.J."/>
            <person name="Westrop G.D."/>
            <person name="Mueller S."/>
            <person name="Dessi D."/>
            <person name="Fiori P.L."/>
            <person name="Ren Q."/>
            <person name="Paulsen I."/>
            <person name="Zhang H."/>
            <person name="Bastida-Corcuera F.D."/>
            <person name="Simoes-Barbosa A."/>
            <person name="Brown M.T."/>
            <person name="Hayes R.D."/>
            <person name="Mukherjee M."/>
            <person name="Okumura C.Y."/>
            <person name="Schneider R."/>
            <person name="Smith A.J."/>
            <person name="Vanacova S."/>
            <person name="Villalvazo M."/>
            <person name="Haas B.J."/>
            <person name="Pertea M."/>
            <person name="Feldblyum T.V."/>
            <person name="Utterback T.R."/>
            <person name="Shu C.L."/>
            <person name="Osoegawa K."/>
            <person name="de Jong P.J."/>
            <person name="Hrdy I."/>
            <person name="Horvathova L."/>
            <person name="Zubacova Z."/>
            <person name="Dolezal P."/>
            <person name="Malik S.B."/>
            <person name="Logsdon J.M. Jr."/>
            <person name="Henze K."/>
            <person name="Gupta A."/>
            <person name="Wang C.C."/>
            <person name="Dunne R.L."/>
            <person name="Upcroft J.A."/>
            <person name="Upcroft P."/>
            <person name="White O."/>
            <person name="Salzberg S.L."/>
            <person name="Tang P."/>
            <person name="Chiu C.-H."/>
            <person name="Lee Y.-S."/>
            <person name="Embley T.M."/>
            <person name="Coombs G.H."/>
            <person name="Mottram J.C."/>
            <person name="Tachezy J."/>
            <person name="Fraser-Liggett C.M."/>
            <person name="Johnson P.J."/>
        </authorList>
    </citation>
    <scope>NUCLEOTIDE SEQUENCE [LARGE SCALE GENOMIC DNA]</scope>
    <source>
        <strain evidence="12">G3</strain>
    </source>
</reference>
<dbReference type="GO" id="GO:0035269">
    <property type="term" value="P:protein O-linked glycosylation via mannose"/>
    <property type="evidence" value="ECO:0000318"/>
    <property type="project" value="GO_Central"/>
</dbReference>
<dbReference type="VEuPathDB" id="TrichDB:TVAGG3_0476430"/>
<evidence type="ECO:0000256" key="9">
    <source>
        <dbReference type="SAM" id="Phobius"/>
    </source>
</evidence>
<evidence type="ECO:0000256" key="8">
    <source>
        <dbReference type="ARBA" id="ARBA00023136"/>
    </source>
</evidence>
<protein>
    <submittedName>
        <fullName evidence="12">Dolichyl-phosphate-mannose-protein mannosyltransferase, putative</fullName>
    </submittedName>
</protein>
<dbReference type="eggNOG" id="KOG3359">
    <property type="taxonomic scope" value="Eukaryota"/>
</dbReference>
<sequence>MKFTLIDSIFITLISIIALYARLYTIAHPTVVTFDEVHFGNFTKWYINKRFHFDIHPPLGKMLMAYISKASQYKGNIDSFNNIGTAFKTNETAYLSVRIIPAIFSSFVSPLLYTALRNFEVSPFTSFASVFLVAFDSSMITESKFILSDGMLHFFSALHIECFALFMRTQNNYHVVLAGITLGCASACKYTALGLIALDGLVQVAWILVKWPSIIDIILRAGLILVPTFFSFVTVWIFHFALTPYHGHNSNYIDQADRHTLMELDNPNTSYWGNRLTKSPLFLRIIKWNIVMNAINMRSNCPHPWSSSPEYWPLLMDKYVMFYSSGEYRQIMCFGLPVSYWFSAASIVLAIPFLFFKLSDYRNLIWILGWSVSFFPFLRVPRTMFHYHYLVPLMFATLNYGTLIEKSLENHLFMKSFVNLLTMASVFSCYLFFSPYIYGTPCPQCGNTRSWVKAWSNGPAPSFSYYNKPMYHTALLKGSLPL</sequence>
<dbReference type="Pfam" id="PF02366">
    <property type="entry name" value="PMT"/>
    <property type="match status" value="1"/>
</dbReference>
<proteinExistence type="inferred from homology"/>
<dbReference type="PANTHER" id="PTHR10050:SF46">
    <property type="entry name" value="PROTEIN O-MANNOSYL-TRANSFERASE 2"/>
    <property type="match status" value="1"/>
</dbReference>
<evidence type="ECO:0000256" key="5">
    <source>
        <dbReference type="ARBA" id="ARBA00022679"/>
    </source>
</evidence>
<evidence type="ECO:0000256" key="2">
    <source>
        <dbReference type="ARBA" id="ARBA00004922"/>
    </source>
</evidence>
<gene>
    <name evidence="12" type="ORF">TVAG_003860</name>
</gene>
<feature type="transmembrane region" description="Helical" evidence="9">
    <location>
        <begin position="95"/>
        <end position="115"/>
    </location>
</feature>
<evidence type="ECO:0000256" key="4">
    <source>
        <dbReference type="ARBA" id="ARBA00022676"/>
    </source>
</evidence>
<dbReference type="InterPro" id="IPR027005">
    <property type="entry name" value="PMT-like"/>
</dbReference>
<dbReference type="FunCoup" id="A2E5A0">
    <property type="interactions" value="470"/>
</dbReference>
<evidence type="ECO:0000256" key="1">
    <source>
        <dbReference type="ARBA" id="ARBA00004127"/>
    </source>
</evidence>
<feature type="transmembrane region" description="Helical" evidence="9">
    <location>
        <begin position="152"/>
        <end position="170"/>
    </location>
</feature>
<name>A2E5A0_TRIV3</name>
<keyword evidence="13" id="KW-1185">Reference proteome</keyword>
<dbReference type="InterPro" id="IPR003342">
    <property type="entry name" value="ArnT-like_N"/>
</dbReference>
<dbReference type="RefSeq" id="XP_001324403.1">
    <property type="nucleotide sequence ID" value="XM_001324368.1"/>
</dbReference>
<comment type="pathway">
    <text evidence="2">Protein modification; protein glycosylation.</text>
</comment>
<keyword evidence="5" id="KW-0808">Transferase</keyword>
<comment type="similarity">
    <text evidence="3">Belongs to the glycosyltransferase 39 family.</text>
</comment>
<evidence type="ECO:0000259" key="10">
    <source>
        <dbReference type="Pfam" id="PF02366"/>
    </source>
</evidence>
<accession>A2E5A0</accession>
<evidence type="ECO:0000256" key="3">
    <source>
        <dbReference type="ARBA" id="ARBA00007222"/>
    </source>
</evidence>
<dbReference type="GO" id="GO:0016020">
    <property type="term" value="C:membrane"/>
    <property type="evidence" value="ECO:0007669"/>
    <property type="project" value="InterPro"/>
</dbReference>
<evidence type="ECO:0000313" key="12">
    <source>
        <dbReference type="EMBL" id="EAY12180.1"/>
    </source>
</evidence>
<evidence type="ECO:0000256" key="7">
    <source>
        <dbReference type="ARBA" id="ARBA00022989"/>
    </source>
</evidence>
<dbReference type="KEGG" id="tva:4770142"/>
<evidence type="ECO:0000259" key="11">
    <source>
        <dbReference type="Pfam" id="PF16192"/>
    </source>
</evidence>
<feature type="transmembrane region" description="Helical" evidence="9">
    <location>
        <begin position="386"/>
        <end position="404"/>
    </location>
</feature>
<dbReference type="InterPro" id="IPR032421">
    <property type="entry name" value="PMT_4TMC"/>
</dbReference>
<dbReference type="GO" id="GO:0012505">
    <property type="term" value="C:endomembrane system"/>
    <property type="evidence" value="ECO:0007669"/>
    <property type="project" value="UniProtKB-SubCell"/>
</dbReference>
<dbReference type="STRING" id="5722.A2E5A0"/>
<dbReference type="PANTHER" id="PTHR10050">
    <property type="entry name" value="DOLICHYL-PHOSPHATE-MANNOSE--PROTEIN MANNOSYLTRANSFERASE"/>
    <property type="match status" value="1"/>
</dbReference>
<dbReference type="Proteomes" id="UP000001542">
    <property type="component" value="Unassembled WGS sequence"/>
</dbReference>
<evidence type="ECO:0000256" key="6">
    <source>
        <dbReference type="ARBA" id="ARBA00022692"/>
    </source>
</evidence>